<organism evidence="1 2">
    <name type="scientific">Phytophthora citrophthora</name>
    <dbReference type="NCBI Taxonomy" id="4793"/>
    <lineage>
        <taxon>Eukaryota</taxon>
        <taxon>Sar</taxon>
        <taxon>Stramenopiles</taxon>
        <taxon>Oomycota</taxon>
        <taxon>Peronosporomycetes</taxon>
        <taxon>Peronosporales</taxon>
        <taxon>Peronosporaceae</taxon>
        <taxon>Phytophthora</taxon>
    </lineage>
</organism>
<evidence type="ECO:0000313" key="1">
    <source>
        <dbReference type="EMBL" id="KAK1934396.1"/>
    </source>
</evidence>
<accession>A0AAD9G9P1</accession>
<name>A0AAD9G9P1_9STRA</name>
<sequence length="63" mass="7280">MEQHRVCEETDELGMLKSHAFLLQADLEMEHEVNREAVSDPDELGMLIRKSHAFLLQADLEMV</sequence>
<gene>
    <name evidence="1" type="ORF">P3T76_011005</name>
</gene>
<reference evidence="1" key="1">
    <citation type="submission" date="2023-08" db="EMBL/GenBank/DDBJ databases">
        <title>Reference Genome Resource for the Citrus Pathogen Phytophthora citrophthora.</title>
        <authorList>
            <person name="Moller H."/>
            <person name="Coetzee B."/>
            <person name="Rose L.J."/>
            <person name="Van Niekerk J.M."/>
        </authorList>
    </citation>
    <scope>NUCLEOTIDE SEQUENCE</scope>
    <source>
        <strain evidence="1">STE-U-9442</strain>
    </source>
</reference>
<protein>
    <submittedName>
        <fullName evidence="1">Uncharacterized protein</fullName>
    </submittedName>
</protein>
<keyword evidence="2" id="KW-1185">Reference proteome</keyword>
<proteinExistence type="predicted"/>
<evidence type="ECO:0000313" key="2">
    <source>
        <dbReference type="Proteomes" id="UP001259832"/>
    </source>
</evidence>
<dbReference type="EMBL" id="JASMQC010000025">
    <property type="protein sequence ID" value="KAK1934396.1"/>
    <property type="molecule type" value="Genomic_DNA"/>
</dbReference>
<comment type="caution">
    <text evidence="1">The sequence shown here is derived from an EMBL/GenBank/DDBJ whole genome shotgun (WGS) entry which is preliminary data.</text>
</comment>
<dbReference type="AlphaFoldDB" id="A0AAD9G9P1"/>
<dbReference type="Proteomes" id="UP001259832">
    <property type="component" value="Unassembled WGS sequence"/>
</dbReference>